<evidence type="ECO:0000313" key="2">
    <source>
        <dbReference type="EMBL" id="EHK53266.1"/>
    </source>
</evidence>
<dbReference type="Gene3D" id="3.40.50.300">
    <property type="entry name" value="P-loop containing nucleotide triphosphate hydrolases"/>
    <property type="match status" value="1"/>
</dbReference>
<evidence type="ECO:0000259" key="1">
    <source>
        <dbReference type="Pfam" id="PF00005"/>
    </source>
</evidence>
<dbReference type="InterPro" id="IPR027417">
    <property type="entry name" value="P-loop_NTPase"/>
</dbReference>
<evidence type="ECO:0000313" key="3">
    <source>
        <dbReference type="Proteomes" id="UP000003250"/>
    </source>
</evidence>
<proteinExistence type="predicted"/>
<name>H0I1A4_9HYPH</name>
<dbReference type="InterPro" id="IPR003439">
    <property type="entry name" value="ABC_transporter-like_ATP-bd"/>
</dbReference>
<dbReference type="SUPFAM" id="SSF52540">
    <property type="entry name" value="P-loop containing nucleoside triphosphate hydrolases"/>
    <property type="match status" value="1"/>
</dbReference>
<reference evidence="2 3" key="1">
    <citation type="journal article" date="2012" name="J. Bacteriol.">
        <title>Draft Genome Sequence of Mesorhizobium alhagi CCNWXJ12-2T, a Novel Salt-Resistant Species Isolated from the Desert of Northwestern China.</title>
        <authorList>
            <person name="Zhou M."/>
            <person name="Chen W."/>
            <person name="Chen H."/>
            <person name="Wei G."/>
        </authorList>
    </citation>
    <scope>NUCLEOTIDE SEQUENCE [LARGE SCALE GENOMIC DNA]</scope>
    <source>
        <strain evidence="2 3">CCNWXJ12-2</strain>
    </source>
</reference>
<feature type="domain" description="ABC transporter" evidence="1">
    <location>
        <begin position="25"/>
        <end position="87"/>
    </location>
</feature>
<dbReference type="Proteomes" id="UP000003250">
    <property type="component" value="Unassembled WGS sequence"/>
</dbReference>
<dbReference type="GO" id="GO:0016887">
    <property type="term" value="F:ATP hydrolysis activity"/>
    <property type="evidence" value="ECO:0007669"/>
    <property type="project" value="InterPro"/>
</dbReference>
<accession>H0I1A4</accession>
<dbReference type="PANTHER" id="PTHR42798">
    <property type="entry name" value="LIPOPROTEIN-RELEASING SYSTEM ATP-BINDING PROTEIN LOLD"/>
    <property type="match status" value="1"/>
</dbReference>
<dbReference type="PATRIC" id="fig|1107882.3.peg.6037"/>
<organism evidence="2 3">
    <name type="scientific">Mesorhizobium alhagi CCNWXJ12-2</name>
    <dbReference type="NCBI Taxonomy" id="1107882"/>
    <lineage>
        <taxon>Bacteria</taxon>
        <taxon>Pseudomonadati</taxon>
        <taxon>Pseudomonadota</taxon>
        <taxon>Alphaproteobacteria</taxon>
        <taxon>Hyphomicrobiales</taxon>
        <taxon>Phyllobacteriaceae</taxon>
        <taxon>Allomesorhizobium</taxon>
    </lineage>
</organism>
<gene>
    <name evidence="2" type="ORF">MAXJ12_31207</name>
</gene>
<protein>
    <submittedName>
        <fullName evidence="2">ABC transporter related protein</fullName>
    </submittedName>
</protein>
<dbReference type="GO" id="GO:0005524">
    <property type="term" value="F:ATP binding"/>
    <property type="evidence" value="ECO:0007669"/>
    <property type="project" value="InterPro"/>
</dbReference>
<dbReference type="Pfam" id="PF00005">
    <property type="entry name" value="ABC_tran"/>
    <property type="match status" value="1"/>
</dbReference>
<dbReference type="PANTHER" id="PTHR42798:SF2">
    <property type="entry name" value="ABC TRANSPORTER ATP-BINDING PROTEIN MG467-RELATED"/>
    <property type="match status" value="1"/>
</dbReference>
<sequence length="124" mass="13485">MKAAIFSARDTTKVYRSGEVDVFALHGVSLDLFEGEMVVLLGPSGSGKCTLLNIVGGLDHATSGTIRFRNEELTAFSERQLTSYRRDHMGFGRKPNFLRRGAARSGVGIAESELPRAQTALRLA</sequence>
<dbReference type="AlphaFoldDB" id="H0I1A4"/>
<dbReference type="EMBL" id="AHAM01000278">
    <property type="protein sequence ID" value="EHK53266.1"/>
    <property type="molecule type" value="Genomic_DNA"/>
</dbReference>
<keyword evidence="3" id="KW-1185">Reference proteome</keyword>